<proteinExistence type="predicted"/>
<feature type="compositionally biased region" description="Basic residues" evidence="1">
    <location>
        <begin position="102"/>
        <end position="114"/>
    </location>
</feature>
<feature type="region of interest" description="Disordered" evidence="1">
    <location>
        <begin position="1"/>
        <end position="89"/>
    </location>
</feature>
<dbReference type="EMBL" id="SDRB02012959">
    <property type="protein sequence ID" value="THF96320.1"/>
    <property type="molecule type" value="Genomic_DNA"/>
</dbReference>
<reference evidence="2 3" key="1">
    <citation type="journal article" date="2018" name="Proc. Natl. Acad. Sci. U.S.A.">
        <title>Draft genome sequence of Camellia sinensis var. sinensis provides insights into the evolution of the tea genome and tea quality.</title>
        <authorList>
            <person name="Wei C."/>
            <person name="Yang H."/>
            <person name="Wang S."/>
            <person name="Zhao J."/>
            <person name="Liu C."/>
            <person name="Gao L."/>
            <person name="Xia E."/>
            <person name="Lu Y."/>
            <person name="Tai Y."/>
            <person name="She G."/>
            <person name="Sun J."/>
            <person name="Cao H."/>
            <person name="Tong W."/>
            <person name="Gao Q."/>
            <person name="Li Y."/>
            <person name="Deng W."/>
            <person name="Jiang X."/>
            <person name="Wang W."/>
            <person name="Chen Q."/>
            <person name="Zhang S."/>
            <person name="Li H."/>
            <person name="Wu J."/>
            <person name="Wang P."/>
            <person name="Li P."/>
            <person name="Shi C."/>
            <person name="Zheng F."/>
            <person name="Jian J."/>
            <person name="Huang B."/>
            <person name="Shan D."/>
            <person name="Shi M."/>
            <person name="Fang C."/>
            <person name="Yue Y."/>
            <person name="Li F."/>
            <person name="Li D."/>
            <person name="Wei S."/>
            <person name="Han B."/>
            <person name="Jiang C."/>
            <person name="Yin Y."/>
            <person name="Xia T."/>
            <person name="Zhang Z."/>
            <person name="Bennetzen J.L."/>
            <person name="Zhao S."/>
            <person name="Wan X."/>
        </authorList>
    </citation>
    <scope>NUCLEOTIDE SEQUENCE [LARGE SCALE GENOMIC DNA]</scope>
    <source>
        <strain evidence="3">cv. Shuchazao</strain>
        <tissue evidence="2">Leaf</tissue>
    </source>
</reference>
<evidence type="ECO:0000313" key="2">
    <source>
        <dbReference type="EMBL" id="THF96320.1"/>
    </source>
</evidence>
<gene>
    <name evidence="2" type="ORF">TEA_007438</name>
</gene>
<protein>
    <submittedName>
        <fullName evidence="2">Uncharacterized protein</fullName>
    </submittedName>
</protein>
<feature type="compositionally biased region" description="Basic residues" evidence="1">
    <location>
        <begin position="59"/>
        <end position="69"/>
    </location>
</feature>
<comment type="caution">
    <text evidence="2">The sequence shown here is derived from an EMBL/GenBank/DDBJ whole genome shotgun (WGS) entry which is preliminary data.</text>
</comment>
<feature type="region of interest" description="Disordered" evidence="1">
    <location>
        <begin position="102"/>
        <end position="123"/>
    </location>
</feature>
<organism evidence="2 3">
    <name type="scientific">Camellia sinensis var. sinensis</name>
    <name type="common">China tea</name>
    <dbReference type="NCBI Taxonomy" id="542762"/>
    <lineage>
        <taxon>Eukaryota</taxon>
        <taxon>Viridiplantae</taxon>
        <taxon>Streptophyta</taxon>
        <taxon>Embryophyta</taxon>
        <taxon>Tracheophyta</taxon>
        <taxon>Spermatophyta</taxon>
        <taxon>Magnoliopsida</taxon>
        <taxon>eudicotyledons</taxon>
        <taxon>Gunneridae</taxon>
        <taxon>Pentapetalae</taxon>
        <taxon>asterids</taxon>
        <taxon>Ericales</taxon>
        <taxon>Theaceae</taxon>
        <taxon>Camellia</taxon>
    </lineage>
</organism>
<dbReference type="STRING" id="542762.A0A4S4D238"/>
<evidence type="ECO:0000256" key="1">
    <source>
        <dbReference type="SAM" id="MobiDB-lite"/>
    </source>
</evidence>
<accession>A0A4S4D238</accession>
<dbReference type="Proteomes" id="UP000306102">
    <property type="component" value="Unassembled WGS sequence"/>
</dbReference>
<evidence type="ECO:0000313" key="3">
    <source>
        <dbReference type="Proteomes" id="UP000306102"/>
    </source>
</evidence>
<keyword evidence="3" id="KW-1185">Reference proteome</keyword>
<name>A0A4S4D238_CAMSN</name>
<dbReference type="AlphaFoldDB" id="A0A4S4D238"/>
<sequence length="208" mass="23123">MHNSAAEVAGVGDLQQPVSRRLVHSTLFPHRSQDNATEKEDKDGDQKPNEEEEYCASQGKKKRQRKSGAPKKVAVNGKEIPSKKVDDKDCPAIENMKMPRQLKRHANSTPKKKQMQQVQTTPKKKIMDGLPEQISDSPIQSGNTTQSIPDVLLEAKIKAEMGSPKQRHFNLENQPLNSHNSPPSQLIQNLLSAIQAPQLGFLVISIKI</sequence>
<feature type="compositionally biased region" description="Basic and acidic residues" evidence="1">
    <location>
        <begin position="80"/>
        <end position="89"/>
    </location>
</feature>
<feature type="compositionally biased region" description="Basic and acidic residues" evidence="1">
    <location>
        <begin position="31"/>
        <end position="49"/>
    </location>
</feature>